<dbReference type="GO" id="GO:0005654">
    <property type="term" value="C:nucleoplasm"/>
    <property type="evidence" value="ECO:0007669"/>
    <property type="project" value="TreeGrafter"/>
</dbReference>
<accession>A0A1U8D1H9</accession>
<dbReference type="InterPro" id="IPR024057">
    <property type="entry name" value="Nucleoplasmin_core_dom"/>
</dbReference>
<dbReference type="GeneID" id="102382961"/>
<evidence type="ECO:0000313" key="7">
    <source>
        <dbReference type="RefSeq" id="XP_014375132.1"/>
    </source>
</evidence>
<evidence type="ECO:0000256" key="4">
    <source>
        <dbReference type="SAM" id="MobiDB-lite"/>
    </source>
</evidence>
<dbReference type="GO" id="GO:0003723">
    <property type="term" value="F:RNA binding"/>
    <property type="evidence" value="ECO:0007669"/>
    <property type="project" value="TreeGrafter"/>
</dbReference>
<dbReference type="InterPro" id="IPR036824">
    <property type="entry name" value="Nucleoplasmin_core_dom_sf"/>
</dbReference>
<dbReference type="Pfam" id="PF03066">
    <property type="entry name" value="Nucleoplasmin"/>
    <property type="match status" value="1"/>
</dbReference>
<sequence>MNSPLLLPSLLSDEEKPVVVLWGQEHPHVLSCVSLGCELNASTRKYIVKEEDDFLEHLVSLKTICLGAEAKDELNVVAVAAKNTYGDNTPMPIASLKLSVLPMATLDGFEFTPPVDFVLKSGTGPVYLHGQHVILKDHEEYEAPCEGLENEEEETEAEMEEKEKSVVEEEGAASG</sequence>
<dbReference type="InterPro" id="IPR004301">
    <property type="entry name" value="Nucleoplasmin"/>
</dbReference>
<dbReference type="GO" id="GO:0005737">
    <property type="term" value="C:cytoplasm"/>
    <property type="evidence" value="ECO:0007669"/>
    <property type="project" value="TreeGrafter"/>
</dbReference>
<evidence type="ECO:0000259" key="5">
    <source>
        <dbReference type="Pfam" id="PF03066"/>
    </source>
</evidence>
<protein>
    <submittedName>
        <fullName evidence="7">Nucleoplasmin-like</fullName>
    </submittedName>
</protein>
<name>A0A1U8D1H9_ALLSI</name>
<dbReference type="Proteomes" id="UP000189705">
    <property type="component" value="Unplaced"/>
</dbReference>
<dbReference type="GO" id="GO:0003682">
    <property type="term" value="F:chromatin binding"/>
    <property type="evidence" value="ECO:0007669"/>
    <property type="project" value="TreeGrafter"/>
</dbReference>
<dbReference type="SUPFAM" id="SSF69203">
    <property type="entry name" value="Nucleoplasmin-like core domain"/>
    <property type="match status" value="1"/>
</dbReference>
<dbReference type="KEGG" id="asn:102382961"/>
<dbReference type="eggNOG" id="ENOG502S1E6">
    <property type="taxonomic scope" value="Eukaryota"/>
</dbReference>
<keyword evidence="6" id="KW-1185">Reference proteome</keyword>
<evidence type="ECO:0000256" key="3">
    <source>
        <dbReference type="ARBA" id="ARBA00023242"/>
    </source>
</evidence>
<dbReference type="Gene3D" id="2.60.120.340">
    <property type="entry name" value="Nucleoplasmin core domain"/>
    <property type="match status" value="1"/>
</dbReference>
<dbReference type="InParanoid" id="A0A1U8D1H9"/>
<feature type="compositionally biased region" description="Acidic residues" evidence="4">
    <location>
        <begin position="143"/>
        <end position="160"/>
    </location>
</feature>
<reference evidence="7" key="1">
    <citation type="submission" date="2025-08" db="UniProtKB">
        <authorList>
            <consortium name="RefSeq"/>
        </authorList>
    </citation>
    <scope>IDENTIFICATION</scope>
</reference>
<gene>
    <name evidence="7" type="primary">LOC102382961</name>
</gene>
<dbReference type="RefSeq" id="XP_014375132.1">
    <property type="nucleotide sequence ID" value="XM_014519646.1"/>
</dbReference>
<feature type="region of interest" description="Disordered" evidence="4">
    <location>
        <begin position="143"/>
        <end position="175"/>
    </location>
</feature>
<dbReference type="OrthoDB" id="6075101at2759"/>
<proteinExistence type="inferred from homology"/>
<comment type="similarity">
    <text evidence="2">Belongs to the nucleoplasmin family.</text>
</comment>
<evidence type="ECO:0000256" key="2">
    <source>
        <dbReference type="ARBA" id="ARBA00010744"/>
    </source>
</evidence>
<feature type="domain" description="Nucleoplasmin core" evidence="5">
    <location>
        <begin position="36"/>
        <end position="134"/>
    </location>
</feature>
<comment type="subcellular location">
    <subcellularLocation>
        <location evidence="1">Nucleus</location>
    </subcellularLocation>
</comment>
<dbReference type="AlphaFoldDB" id="A0A1U8D1H9"/>
<dbReference type="PANTHER" id="PTHR22747:SF39">
    <property type="entry name" value="NUCLEOPLASMIN CORE DOMAIN-CONTAINING PROTEIN"/>
    <property type="match status" value="1"/>
</dbReference>
<keyword evidence="3" id="KW-0539">Nucleus</keyword>
<evidence type="ECO:0000313" key="6">
    <source>
        <dbReference type="Proteomes" id="UP000189705"/>
    </source>
</evidence>
<dbReference type="GO" id="GO:0006338">
    <property type="term" value="P:chromatin remodeling"/>
    <property type="evidence" value="ECO:0007669"/>
    <property type="project" value="TreeGrafter"/>
</dbReference>
<dbReference type="GO" id="GO:0005730">
    <property type="term" value="C:nucleolus"/>
    <property type="evidence" value="ECO:0007669"/>
    <property type="project" value="TreeGrafter"/>
</dbReference>
<dbReference type="PANTHER" id="PTHR22747">
    <property type="entry name" value="NUCLEOPLASMIN"/>
    <property type="match status" value="1"/>
</dbReference>
<organism evidence="6 7">
    <name type="scientific">Alligator sinensis</name>
    <name type="common">Chinese alligator</name>
    <dbReference type="NCBI Taxonomy" id="38654"/>
    <lineage>
        <taxon>Eukaryota</taxon>
        <taxon>Metazoa</taxon>
        <taxon>Chordata</taxon>
        <taxon>Craniata</taxon>
        <taxon>Vertebrata</taxon>
        <taxon>Euteleostomi</taxon>
        <taxon>Archelosauria</taxon>
        <taxon>Archosauria</taxon>
        <taxon>Crocodylia</taxon>
        <taxon>Alligatoridae</taxon>
        <taxon>Alligatorinae</taxon>
        <taxon>Alligator</taxon>
    </lineage>
</organism>
<dbReference type="GO" id="GO:0042393">
    <property type="term" value="F:histone binding"/>
    <property type="evidence" value="ECO:0007669"/>
    <property type="project" value="TreeGrafter"/>
</dbReference>
<evidence type="ECO:0000256" key="1">
    <source>
        <dbReference type="ARBA" id="ARBA00004123"/>
    </source>
</evidence>